<name>A0A848KS59_9NOCA</name>
<accession>A0A848KS59</accession>
<keyword evidence="2" id="KW-1185">Reference proteome</keyword>
<protein>
    <submittedName>
        <fullName evidence="1">Uncharacterized protein</fullName>
    </submittedName>
</protein>
<evidence type="ECO:0000313" key="2">
    <source>
        <dbReference type="Proteomes" id="UP000535543"/>
    </source>
</evidence>
<dbReference type="EMBL" id="VCQU01000014">
    <property type="protein sequence ID" value="NMN99100.1"/>
    <property type="molecule type" value="Genomic_DNA"/>
</dbReference>
<proteinExistence type="predicted"/>
<reference evidence="1 2" key="1">
    <citation type="submission" date="2019-05" db="EMBL/GenBank/DDBJ databases">
        <authorList>
            <person name="Lee S.D."/>
        </authorList>
    </citation>
    <scope>NUCLEOTIDE SEQUENCE [LARGE SCALE GENOMIC DNA]</scope>
    <source>
        <strain evidence="1 2">YC2-7</strain>
    </source>
</reference>
<organism evidence="1 2">
    <name type="scientific">Antrihabitans stalactiti</name>
    <dbReference type="NCBI Taxonomy" id="2584121"/>
    <lineage>
        <taxon>Bacteria</taxon>
        <taxon>Bacillati</taxon>
        <taxon>Actinomycetota</taxon>
        <taxon>Actinomycetes</taxon>
        <taxon>Mycobacteriales</taxon>
        <taxon>Nocardiaceae</taxon>
        <taxon>Antrihabitans</taxon>
    </lineage>
</organism>
<reference evidence="1 2" key="2">
    <citation type="submission" date="2020-06" db="EMBL/GenBank/DDBJ databases">
        <title>Antribacter stalactiti gen. nov., sp. nov., a new member of the family Nacardiaceae isolated from a cave.</title>
        <authorList>
            <person name="Kim I.S."/>
        </authorList>
    </citation>
    <scope>NUCLEOTIDE SEQUENCE [LARGE SCALE GENOMIC DNA]</scope>
    <source>
        <strain evidence="1 2">YC2-7</strain>
    </source>
</reference>
<dbReference type="AlphaFoldDB" id="A0A848KS59"/>
<evidence type="ECO:0000313" key="1">
    <source>
        <dbReference type="EMBL" id="NMN99100.1"/>
    </source>
</evidence>
<dbReference type="Proteomes" id="UP000535543">
    <property type="component" value="Unassembled WGS sequence"/>
</dbReference>
<gene>
    <name evidence="1" type="ORF">FGL95_29165</name>
</gene>
<sequence length="138" mass="15057">MRTINGRTTFDRALEVAVDNRGYPAQLRKLAATGRLEHSAHGDYRVPALASGPHASYAEAVAWSRGRGVISHESALDLLRSQCVPILRILALPELSQAAISPAAYGAARRVRHRLKACTGATYTPTRSSARAMRPLWR</sequence>
<dbReference type="RefSeq" id="WP_169594054.1">
    <property type="nucleotide sequence ID" value="NZ_VCQU01000014.1"/>
</dbReference>
<comment type="caution">
    <text evidence="1">The sequence shown here is derived from an EMBL/GenBank/DDBJ whole genome shotgun (WGS) entry which is preliminary data.</text>
</comment>